<dbReference type="Proteomes" id="UP001396334">
    <property type="component" value="Unassembled WGS sequence"/>
</dbReference>
<organism evidence="1 2">
    <name type="scientific">Hibiscus sabdariffa</name>
    <name type="common">roselle</name>
    <dbReference type="NCBI Taxonomy" id="183260"/>
    <lineage>
        <taxon>Eukaryota</taxon>
        <taxon>Viridiplantae</taxon>
        <taxon>Streptophyta</taxon>
        <taxon>Embryophyta</taxon>
        <taxon>Tracheophyta</taxon>
        <taxon>Spermatophyta</taxon>
        <taxon>Magnoliopsida</taxon>
        <taxon>eudicotyledons</taxon>
        <taxon>Gunneridae</taxon>
        <taxon>Pentapetalae</taxon>
        <taxon>rosids</taxon>
        <taxon>malvids</taxon>
        <taxon>Malvales</taxon>
        <taxon>Malvaceae</taxon>
        <taxon>Malvoideae</taxon>
        <taxon>Hibiscus</taxon>
    </lineage>
</organism>
<name>A0ABR2T411_9ROSI</name>
<gene>
    <name evidence="1" type="ORF">V6N11_056299</name>
</gene>
<comment type="caution">
    <text evidence="1">The sequence shown here is derived from an EMBL/GenBank/DDBJ whole genome shotgun (WGS) entry which is preliminary data.</text>
</comment>
<evidence type="ECO:0000313" key="2">
    <source>
        <dbReference type="Proteomes" id="UP001396334"/>
    </source>
</evidence>
<dbReference type="EMBL" id="JBBPBN010000009">
    <property type="protein sequence ID" value="KAK9032014.1"/>
    <property type="molecule type" value="Genomic_DNA"/>
</dbReference>
<protein>
    <submittedName>
        <fullName evidence="1">Uncharacterized protein</fullName>
    </submittedName>
</protein>
<reference evidence="1 2" key="1">
    <citation type="journal article" date="2024" name="G3 (Bethesda)">
        <title>Genome assembly of Hibiscus sabdariffa L. provides insights into metabolisms of medicinal natural products.</title>
        <authorList>
            <person name="Kim T."/>
        </authorList>
    </citation>
    <scope>NUCLEOTIDE SEQUENCE [LARGE SCALE GENOMIC DNA]</scope>
    <source>
        <strain evidence="1">TK-2024</strain>
        <tissue evidence="1">Old leaves</tissue>
    </source>
</reference>
<keyword evidence="2" id="KW-1185">Reference proteome</keyword>
<sequence>MAGSSPELYLGGALPSRPRVAIYRIPGFSATVSRGQPKFWISSMSGVAIGFRVGTWNRPAPKIRPGPLSELVDFFLEPLGPWDRYTMACFLSTIGVLRPTPVGPTLLVPFFGDQASLTGPRLFGLVRIRT</sequence>
<proteinExistence type="predicted"/>
<accession>A0ABR2T411</accession>
<evidence type="ECO:0000313" key="1">
    <source>
        <dbReference type="EMBL" id="KAK9032014.1"/>
    </source>
</evidence>